<feature type="domain" description="ABC transporter" evidence="11">
    <location>
        <begin position="702"/>
        <end position="955"/>
    </location>
</feature>
<reference evidence="12" key="1">
    <citation type="submission" date="2025-02" db="EMBL/GenBank/DDBJ databases">
        <authorList>
            <consortium name="NCBI Genome Project"/>
        </authorList>
    </citation>
    <scope>NUCLEOTIDE SEQUENCE</scope>
</reference>
<organism evidence="12">
    <name type="scientific">Aspergillus niger</name>
    <dbReference type="NCBI Taxonomy" id="5061"/>
    <lineage>
        <taxon>Eukaryota</taxon>
        <taxon>Fungi</taxon>
        <taxon>Dikarya</taxon>
        <taxon>Ascomycota</taxon>
        <taxon>Pezizomycotina</taxon>
        <taxon>Eurotiomycetes</taxon>
        <taxon>Eurotiomycetidae</taxon>
        <taxon>Eurotiales</taxon>
        <taxon>Aspergillaceae</taxon>
        <taxon>Aspergillus</taxon>
        <taxon>Aspergillus subgen. Circumdati</taxon>
    </lineage>
</organism>
<feature type="domain" description="ABC transporter" evidence="11">
    <location>
        <begin position="60"/>
        <end position="288"/>
    </location>
</feature>
<evidence type="ECO:0000256" key="9">
    <source>
        <dbReference type="SAM" id="MobiDB-lite"/>
    </source>
</evidence>
<keyword evidence="7 10" id="KW-1133">Transmembrane helix</keyword>
<gene>
    <name evidence="12" type="ORF">An03g02540</name>
</gene>
<evidence type="ECO:0000256" key="4">
    <source>
        <dbReference type="ARBA" id="ARBA00022692"/>
    </source>
</evidence>
<dbReference type="InterPro" id="IPR043926">
    <property type="entry name" value="ABCG_dom"/>
</dbReference>
<sequence>MEILGAESNAYNGSQETHQDAELDRLVANFLDRQTAAASERLGGIIFKNLSVIGAGVGRQRMSDVPESLRRLVTLASPVTWFSRKKTTSRPILQRLTGSIREGEMLMIVGRPGSGCTTVLKALSNMRDEYLGLEGDVWYGSMDAPTARRLRPNQLMSELEMTIFVESAAASVVVSPSLRLSARVQGKSSSDASHNKRYRLISLSPSLFCFDNPTRGLDSSTALRFLTTMRKYTTRSRCMTAMSLYQASDVAVSMFDKILVLNDGHIAYYGPATSAKAYFESLGFYCSPRISVSDFLASMSGDPTGRKPRDDLQRPVPVQPADFEARFRESSFYQQTVSEAAKPPQGAASGNSSASAYALPLYRQVYECTVRHYQIFLTDRAAWIAEAGGTIVQALLLGTLFRNQRAVTEGLYTRASALFFCVLIMGLQASAEFGNTFVQRPILLKQKALRFYRPAAYALGQILADVPWKFIFILYSLPIYWMIGFQRTAGSFFTWLVCLYMGLMALSVMFRAIAVFTNSINRAILPVGLLLNVLIIYTGFYITPPGMKFWLSWIRYLDSIALNEIGSGSYACSLHDIVPRGELYNEKSFQACAVSGSVAGQLNLSGRLYLMVEYGFKDFHLWRNVAINAAFFVFFSIVVTIGMERFRHSSEQMATIFYRKLPSWANTSPTRPADTEEPQYVTDSKELRPSSDSEMAPISCLNNTQNVFAWHELSLELDDRRHLLHQVSGWLQPGKMTALMGMSGAGKVSCANYYKLHFSIPWLSVSRLAAYTGGLYLNGQTLPASMGRRTGFVHQNDIHLASSTVREALQLSARLRRSEAVPWKEKMHHVEFLIRLLEIGDIAEAIIGVPGAGLNLEQRKRVSIGVELAAKPDIVLFLDEPTSGLDGNSALSIVQLMRRLSDAGQTILCTIHQPSAQMIEQFDNLLLLVPGGKTVYFGPLGSQCQTIIDYFARYTRCCRETENPADYLLEVSAEPDVDWFQTWQQSPEYASTQKQLQHFLQSQEGNALFSSGSDRAYAASYLEQIRVVTQRAFANYWRDSDYVLGKIQLNVWMGLMNGLTFLQLSNDLTDSRGRMFSIFVGVITGPVLSLQIEPRFILLRDQFLSRENESRVYHWSVFTVTALLVEIPFTLLGGLIYWVLWYYMVGYFTISTRAGYAFLMYELYSLFVASIAQLTAALFPTVLAAQVAT</sequence>
<dbReference type="RefSeq" id="XP_059600277.1">
    <property type="nucleotide sequence ID" value="XM_059746974.1"/>
</dbReference>
<dbReference type="Gene3D" id="3.40.50.300">
    <property type="entry name" value="P-loop containing nucleotide triphosphate hydrolases"/>
    <property type="match status" value="3"/>
</dbReference>
<dbReference type="InterPro" id="IPR010929">
    <property type="entry name" value="PDR_CDR_ABC"/>
</dbReference>
<evidence type="ECO:0000256" key="2">
    <source>
        <dbReference type="ARBA" id="ARBA00006012"/>
    </source>
</evidence>
<dbReference type="PANTHER" id="PTHR19241">
    <property type="entry name" value="ATP-BINDING CASSETTE TRANSPORTER"/>
    <property type="match status" value="1"/>
</dbReference>
<evidence type="ECO:0000256" key="7">
    <source>
        <dbReference type="ARBA" id="ARBA00022989"/>
    </source>
</evidence>
<keyword evidence="3" id="KW-0813">Transport</keyword>
<keyword evidence="4 10" id="KW-0812">Transmembrane</keyword>
<protein>
    <recommendedName>
        <fullName evidence="11">ABC transporter domain-containing protein</fullName>
    </recommendedName>
</protein>
<feature type="transmembrane region" description="Helical" evidence="10">
    <location>
        <begin position="1112"/>
        <end position="1143"/>
    </location>
</feature>
<dbReference type="Pfam" id="PF00005">
    <property type="entry name" value="ABC_tran"/>
    <property type="match status" value="2"/>
</dbReference>
<dbReference type="Pfam" id="PF19055">
    <property type="entry name" value="ABC2_membrane_7"/>
    <property type="match status" value="1"/>
</dbReference>
<dbReference type="AlphaFoldDB" id="A0AAJ8DYD9"/>
<comment type="subcellular location">
    <subcellularLocation>
        <location evidence="1">Endomembrane system</location>
        <topology evidence="1">Multi-pass membrane protein</topology>
    </subcellularLocation>
</comment>
<name>A0AAJ8DYD9_ASPNG</name>
<proteinExistence type="inferred from homology"/>
<evidence type="ECO:0000313" key="12">
    <source>
        <dbReference type="RefSeq" id="XP_059600277.1"/>
    </source>
</evidence>
<keyword evidence="6" id="KW-0067">ATP-binding</keyword>
<dbReference type="InterPro" id="IPR013525">
    <property type="entry name" value="ABC2_TM"/>
</dbReference>
<dbReference type="SMART" id="SM00382">
    <property type="entry name" value="AAA"/>
    <property type="match status" value="2"/>
</dbReference>
<dbReference type="GO" id="GO:0005524">
    <property type="term" value="F:ATP binding"/>
    <property type="evidence" value="ECO:0007669"/>
    <property type="project" value="UniProtKB-KW"/>
</dbReference>
<feature type="transmembrane region" description="Helical" evidence="10">
    <location>
        <begin position="492"/>
        <end position="516"/>
    </location>
</feature>
<feature type="transmembrane region" description="Helical" evidence="10">
    <location>
        <begin position="411"/>
        <end position="434"/>
    </location>
</feature>
<dbReference type="Pfam" id="PF01061">
    <property type="entry name" value="ABC2_membrane"/>
    <property type="match status" value="2"/>
</dbReference>
<evidence type="ECO:0000256" key="6">
    <source>
        <dbReference type="ARBA" id="ARBA00022840"/>
    </source>
</evidence>
<feature type="transmembrane region" description="Helical" evidence="10">
    <location>
        <begin position="1163"/>
        <end position="1185"/>
    </location>
</feature>
<dbReference type="GeneID" id="4980243"/>
<dbReference type="SUPFAM" id="SSF52540">
    <property type="entry name" value="P-loop containing nucleoside triphosphate hydrolases"/>
    <property type="match status" value="2"/>
</dbReference>
<feature type="transmembrane region" description="Helical" evidence="10">
    <location>
        <begin position="455"/>
        <end position="480"/>
    </location>
</feature>
<dbReference type="PROSITE" id="PS50893">
    <property type="entry name" value="ABC_TRANSPORTER_2"/>
    <property type="match status" value="2"/>
</dbReference>
<dbReference type="Pfam" id="PF06422">
    <property type="entry name" value="PDR_CDR"/>
    <property type="match status" value="1"/>
</dbReference>
<accession>A0AAJ8DYD9</accession>
<dbReference type="KEGG" id="ang:An03g02540"/>
<evidence type="ECO:0000256" key="1">
    <source>
        <dbReference type="ARBA" id="ARBA00004127"/>
    </source>
</evidence>
<comment type="similarity">
    <text evidence="2">Belongs to the ABC transporter superfamily. ABCG family. PDR (TC 3.A.1.205) subfamily.</text>
</comment>
<feature type="transmembrane region" description="Helical" evidence="10">
    <location>
        <begin position="523"/>
        <end position="542"/>
    </location>
</feature>
<dbReference type="InterPro" id="IPR003439">
    <property type="entry name" value="ABC_transporter-like_ATP-bd"/>
</dbReference>
<evidence type="ECO:0000256" key="5">
    <source>
        <dbReference type="ARBA" id="ARBA00022741"/>
    </source>
</evidence>
<dbReference type="VEuPathDB" id="FungiDB:An03g02540"/>
<keyword evidence="8 10" id="KW-0472">Membrane</keyword>
<dbReference type="GO" id="GO:0012505">
    <property type="term" value="C:endomembrane system"/>
    <property type="evidence" value="ECO:0007669"/>
    <property type="project" value="UniProtKB-SubCell"/>
</dbReference>
<evidence type="ECO:0000256" key="3">
    <source>
        <dbReference type="ARBA" id="ARBA00022448"/>
    </source>
</evidence>
<dbReference type="InterPro" id="IPR003593">
    <property type="entry name" value="AAA+_ATPase"/>
</dbReference>
<feature type="region of interest" description="Disordered" evidence="9">
    <location>
        <begin position="666"/>
        <end position="691"/>
    </location>
</feature>
<evidence type="ECO:0000256" key="10">
    <source>
        <dbReference type="SAM" id="Phobius"/>
    </source>
</evidence>
<keyword evidence="5" id="KW-0547">Nucleotide-binding</keyword>
<evidence type="ECO:0000259" key="11">
    <source>
        <dbReference type="PROSITE" id="PS50893"/>
    </source>
</evidence>
<reference evidence="12" key="2">
    <citation type="submission" date="2025-08" db="UniProtKB">
        <authorList>
            <consortium name="RefSeq"/>
        </authorList>
    </citation>
    <scope>IDENTIFICATION</scope>
</reference>
<feature type="transmembrane region" description="Helical" evidence="10">
    <location>
        <begin position="621"/>
        <end position="643"/>
    </location>
</feature>
<dbReference type="InterPro" id="IPR027417">
    <property type="entry name" value="P-loop_NTPase"/>
</dbReference>
<evidence type="ECO:0000256" key="8">
    <source>
        <dbReference type="ARBA" id="ARBA00023136"/>
    </source>
</evidence>